<feature type="domain" description="N-acetyltransferase" evidence="1">
    <location>
        <begin position="16"/>
        <end position="178"/>
    </location>
</feature>
<reference evidence="2 3" key="1">
    <citation type="submission" date="2020-06" db="EMBL/GenBank/DDBJ databases">
        <authorList>
            <person name="Grouzdev D.S."/>
        </authorList>
    </citation>
    <scope>NUCLEOTIDE SEQUENCE [LARGE SCALE GENOMIC DNA]</scope>
    <source>
        <strain evidence="2 3">HO-A22</strain>
    </source>
</reference>
<protein>
    <submittedName>
        <fullName evidence="2">GNAT family N-acetyltransferase</fullName>
    </submittedName>
</protein>
<dbReference type="PANTHER" id="PTHR43415:SF3">
    <property type="entry name" value="GNAT-FAMILY ACETYLTRANSFERASE"/>
    <property type="match status" value="1"/>
</dbReference>
<dbReference type="RefSeq" id="WP_176352321.1">
    <property type="nucleotide sequence ID" value="NZ_JABWDU010000002.1"/>
</dbReference>
<dbReference type="AlphaFoldDB" id="A0A7Y6Q430"/>
<proteinExistence type="predicted"/>
<dbReference type="Proteomes" id="UP000520198">
    <property type="component" value="Unassembled WGS sequence"/>
</dbReference>
<dbReference type="EMBL" id="JABWDU010000002">
    <property type="protein sequence ID" value="NVD38683.1"/>
    <property type="molecule type" value="Genomic_DNA"/>
</dbReference>
<dbReference type="Pfam" id="PF13302">
    <property type="entry name" value="Acetyltransf_3"/>
    <property type="match status" value="1"/>
</dbReference>
<comment type="caution">
    <text evidence="2">The sequence shown here is derived from an EMBL/GenBank/DDBJ whole genome shotgun (WGS) entry which is preliminary data.</text>
</comment>
<accession>A0A7Y6Q430</accession>
<dbReference type="PROSITE" id="PS51186">
    <property type="entry name" value="GNAT"/>
    <property type="match status" value="1"/>
</dbReference>
<dbReference type="PANTHER" id="PTHR43415">
    <property type="entry name" value="SPERMIDINE N(1)-ACETYLTRANSFERASE"/>
    <property type="match status" value="1"/>
</dbReference>
<keyword evidence="3" id="KW-1185">Reference proteome</keyword>
<dbReference type="GO" id="GO:0016747">
    <property type="term" value="F:acyltransferase activity, transferring groups other than amino-acyl groups"/>
    <property type="evidence" value="ECO:0007669"/>
    <property type="project" value="InterPro"/>
</dbReference>
<keyword evidence="2" id="KW-0808">Transferase</keyword>
<evidence type="ECO:0000259" key="1">
    <source>
        <dbReference type="PROSITE" id="PS51186"/>
    </source>
</evidence>
<dbReference type="Gene3D" id="3.40.630.30">
    <property type="match status" value="1"/>
</dbReference>
<dbReference type="SUPFAM" id="SSF55729">
    <property type="entry name" value="Acyl-CoA N-acyltransferases (Nat)"/>
    <property type="match status" value="1"/>
</dbReference>
<name>A0A7Y6Q430_9HYPH</name>
<evidence type="ECO:0000313" key="2">
    <source>
        <dbReference type="EMBL" id="NVD38683.1"/>
    </source>
</evidence>
<dbReference type="InterPro" id="IPR016181">
    <property type="entry name" value="Acyl_CoA_acyltransferase"/>
</dbReference>
<evidence type="ECO:0000313" key="3">
    <source>
        <dbReference type="Proteomes" id="UP000520198"/>
    </source>
</evidence>
<organism evidence="2 3">
    <name type="scientific">Ensifer oleiphilus</name>
    <dbReference type="NCBI Taxonomy" id="2742698"/>
    <lineage>
        <taxon>Bacteria</taxon>
        <taxon>Pseudomonadati</taxon>
        <taxon>Pseudomonadota</taxon>
        <taxon>Alphaproteobacteria</taxon>
        <taxon>Hyphomicrobiales</taxon>
        <taxon>Rhizobiaceae</taxon>
        <taxon>Sinorhizobium/Ensifer group</taxon>
        <taxon>Ensifer</taxon>
    </lineage>
</organism>
<gene>
    <name evidence="2" type="ORF">HT585_07455</name>
</gene>
<sequence>MNASSTPPIELKGQDFLLRRAQESDVEARLALGRHPEIYRMFGGEAFVTRPYTKADAEAWLRANSEHPAAWIIDCDGLIGEVRLDNIDRHDRRASFAIGILDPKRLGQGLGTAATKLVLAHAFGALALHRVSLRVLAFNERAIACYRKCGFSIEGREREAALVDGEWHDDIMMGILAHEFSAPEDRPQGK</sequence>
<dbReference type="InterPro" id="IPR000182">
    <property type="entry name" value="GNAT_dom"/>
</dbReference>